<gene>
    <name evidence="3" type="ORF">FOF44_08080</name>
</gene>
<proteinExistence type="inferred from homology"/>
<dbReference type="SUPFAM" id="SSF52210">
    <property type="entry name" value="Succinyl-CoA synthetase domains"/>
    <property type="match status" value="2"/>
</dbReference>
<accession>A0A557P8P0</accession>
<dbReference type="InterPro" id="IPR000182">
    <property type="entry name" value="GNAT_dom"/>
</dbReference>
<dbReference type="OrthoDB" id="9807426at2"/>
<dbReference type="InterPro" id="IPR003781">
    <property type="entry name" value="CoA-bd"/>
</dbReference>
<dbReference type="GO" id="GO:0005524">
    <property type="term" value="F:ATP binding"/>
    <property type="evidence" value="ECO:0007669"/>
    <property type="project" value="InterPro"/>
</dbReference>
<dbReference type="Gene3D" id="3.30.470.20">
    <property type="entry name" value="ATP-grasp fold, B domain"/>
    <property type="match status" value="1"/>
</dbReference>
<dbReference type="PANTHER" id="PTHR42793:SF1">
    <property type="entry name" value="PEPTIDYL-LYSINE N-ACETYLTRANSFERASE PATZ"/>
    <property type="match status" value="1"/>
</dbReference>
<dbReference type="Gene3D" id="3.40.630.30">
    <property type="match status" value="1"/>
</dbReference>
<dbReference type="RefSeq" id="WP_144388021.1">
    <property type="nucleotide sequence ID" value="NZ_CANNCB010000008.1"/>
</dbReference>
<dbReference type="InterPro" id="IPR016102">
    <property type="entry name" value="Succinyl-CoA_synth-like"/>
</dbReference>
<dbReference type="Pfam" id="PF13607">
    <property type="entry name" value="Succ_CoA_lig"/>
    <property type="match status" value="1"/>
</dbReference>
<dbReference type="GO" id="GO:0043758">
    <property type="term" value="F:acetate-CoA ligase (ADP-forming) activity"/>
    <property type="evidence" value="ECO:0007669"/>
    <property type="project" value="InterPro"/>
</dbReference>
<feature type="domain" description="N-acetyltransferase" evidence="2">
    <location>
        <begin position="738"/>
        <end position="893"/>
    </location>
</feature>
<dbReference type="InterPro" id="IPR032875">
    <property type="entry name" value="Succ_CoA_lig_flav_dom"/>
</dbReference>
<dbReference type="InterPro" id="IPR043938">
    <property type="entry name" value="Ligase_CoA_dom"/>
</dbReference>
<dbReference type="Proteomes" id="UP000319828">
    <property type="component" value="Unassembled WGS sequence"/>
</dbReference>
<dbReference type="Gene3D" id="3.30.1490.20">
    <property type="entry name" value="ATP-grasp fold, A domain"/>
    <property type="match status" value="1"/>
</dbReference>
<organism evidence="3 4">
    <name type="scientific">Vibrio algivorus</name>
    <dbReference type="NCBI Taxonomy" id="1667024"/>
    <lineage>
        <taxon>Bacteria</taxon>
        <taxon>Pseudomonadati</taxon>
        <taxon>Pseudomonadota</taxon>
        <taxon>Gammaproteobacteria</taxon>
        <taxon>Vibrionales</taxon>
        <taxon>Vibrionaceae</taxon>
        <taxon>Vibrio</taxon>
    </lineage>
</organism>
<reference evidence="3 4" key="1">
    <citation type="submission" date="2019-07" db="EMBL/GenBank/DDBJ databases">
        <title>The draft genome sequence of Vibrio algivorus M1486.</title>
        <authorList>
            <person name="Meng X."/>
        </authorList>
    </citation>
    <scope>NUCLEOTIDE SEQUENCE [LARGE SCALE GENOMIC DNA]</scope>
    <source>
        <strain evidence="3 4">M1486</strain>
    </source>
</reference>
<name>A0A557P8P0_9VIBR</name>
<dbReference type="Pfam" id="PF00583">
    <property type="entry name" value="Acetyltransf_1"/>
    <property type="match status" value="1"/>
</dbReference>
<dbReference type="FunFam" id="3.30.1490.20:FF:000020">
    <property type="entry name" value="Protein lysine acetyltransferase"/>
    <property type="match status" value="1"/>
</dbReference>
<evidence type="ECO:0000256" key="1">
    <source>
        <dbReference type="ARBA" id="ARBA00060888"/>
    </source>
</evidence>
<dbReference type="SUPFAM" id="SSF55729">
    <property type="entry name" value="Acyl-CoA N-acyltransferases (Nat)"/>
    <property type="match status" value="1"/>
</dbReference>
<dbReference type="PANTHER" id="PTHR42793">
    <property type="entry name" value="COA BINDING DOMAIN CONTAINING PROTEIN"/>
    <property type="match status" value="1"/>
</dbReference>
<evidence type="ECO:0000313" key="3">
    <source>
        <dbReference type="EMBL" id="TVO37024.1"/>
    </source>
</evidence>
<dbReference type="EMBL" id="VMKJ01000012">
    <property type="protein sequence ID" value="TVO37024.1"/>
    <property type="molecule type" value="Genomic_DNA"/>
</dbReference>
<comment type="similarity">
    <text evidence="1">In the N-terminal section; belongs to the acetate CoA ligase alpha subunit family.</text>
</comment>
<dbReference type="SUPFAM" id="SSF51735">
    <property type="entry name" value="NAD(P)-binding Rossmann-fold domains"/>
    <property type="match status" value="1"/>
</dbReference>
<dbReference type="Gene3D" id="3.40.50.261">
    <property type="entry name" value="Succinyl-CoA synthetase domains"/>
    <property type="match status" value="2"/>
</dbReference>
<evidence type="ECO:0000313" key="4">
    <source>
        <dbReference type="Proteomes" id="UP000319828"/>
    </source>
</evidence>
<protein>
    <submittedName>
        <fullName evidence="3">Bifunctional acetate--CoA ligase family protein/GNAT family N-acetyltransferase</fullName>
    </submittedName>
</protein>
<keyword evidence="3" id="KW-0808">Transferase</keyword>
<dbReference type="Gene3D" id="3.40.50.720">
    <property type="entry name" value="NAD(P)-binding Rossmann-like Domain"/>
    <property type="match status" value="1"/>
</dbReference>
<dbReference type="Pfam" id="PF13380">
    <property type="entry name" value="CoA_binding_2"/>
    <property type="match status" value="1"/>
</dbReference>
<sequence>MLTLDKLLKPKSVAVIGASQRPFRAGSIIMQNLLSGGFQGTIMPVTPKYQSVSGVLAYSSIDQLPLIPDLSIICTKAKYNKAIFTELAAKGAGAVIVISSDMYQSEQDSEQSIDEECLAIARQSGMRVLGSNSLGLILPWVKLNASLSPVTASQGSIAFISQSAAVCTTILDWATDKQIGFSAFVSLGNAVDIDFPELLDSLSVDSKTSAILLYVDSIKDARAFMSAARSASRNRRILVLKSGRSVEGQQAASLHTRGKQSIDIIYDSAIKRSGMLRVNNTHELFAALETLTHSVPLRGERLAIMTNGGGPGIMAVDELIHRGGKLATLTEETIEQLNQILPPSWSHSNPIDLVGDADSQRYAKAMDILLDSDAIDAILVMHSPSAISHPTQTANALIEKVKNHKKSRRFNILTNWSGETTAKEARSLFTQAGIPTYRTPEGAVGAYMHLVEYRRNQKQLMETPSSVELRNPEQLLQAQSWIQSHLQESTSLFDSHQIDGLLKSYNISVLPTWLASDASEAVHISEKIGYPVAVKLRSPDIVHKSEVQGVMLNLRNANEVASATQAIMDRTSLLYPSALIHGVSVQSMASRAGSQELRIRIETDPIFGPVIMLGQGGTEWDVTEDASVALLPLNMALARYLVIRAMRVGKLRLEQLPNPVDTIALCELLVRLSQMVIDNSEILSLDLHPLLAAGNEFTVIDARLELQAANGNKRQRLAIKPYPVEHEEMTQLKNGQRCLVRPVLPEDEEKMASFITQVSREDLYKRFFSDVGEFNHEALANLTQIDYDREMAFVATQINEENQEILLGVARVIADSHNYDAEFSILIRSDLKGIGLGRLLMEKLIAYSQTKGTVRLTGITMPSNKGMVQLAKKLNFKTETHFEDNIVDMLLIL</sequence>
<dbReference type="InterPro" id="IPR016181">
    <property type="entry name" value="Acyl_CoA_acyltransferase"/>
</dbReference>
<keyword evidence="3" id="KW-0436">Ligase</keyword>
<dbReference type="SMART" id="SM00881">
    <property type="entry name" value="CoA_binding"/>
    <property type="match status" value="1"/>
</dbReference>
<evidence type="ECO:0000259" key="2">
    <source>
        <dbReference type="PROSITE" id="PS51186"/>
    </source>
</evidence>
<dbReference type="GO" id="GO:0016747">
    <property type="term" value="F:acyltransferase activity, transferring groups other than amino-acyl groups"/>
    <property type="evidence" value="ECO:0007669"/>
    <property type="project" value="InterPro"/>
</dbReference>
<dbReference type="PROSITE" id="PS51186">
    <property type="entry name" value="GNAT"/>
    <property type="match status" value="1"/>
</dbReference>
<dbReference type="SUPFAM" id="SSF56059">
    <property type="entry name" value="Glutathione synthetase ATP-binding domain-like"/>
    <property type="match status" value="1"/>
</dbReference>
<dbReference type="InterPro" id="IPR036291">
    <property type="entry name" value="NAD(P)-bd_dom_sf"/>
</dbReference>
<comment type="caution">
    <text evidence="3">The sequence shown here is derived from an EMBL/GenBank/DDBJ whole genome shotgun (WGS) entry which is preliminary data.</text>
</comment>
<dbReference type="Pfam" id="PF13549">
    <property type="entry name" value="ATP-grasp_5"/>
    <property type="match status" value="1"/>
</dbReference>
<dbReference type="AlphaFoldDB" id="A0A557P8P0"/>
<dbReference type="InterPro" id="IPR013815">
    <property type="entry name" value="ATP_grasp_subdomain_1"/>
</dbReference>
<dbReference type="Pfam" id="PF19045">
    <property type="entry name" value="Ligase_CoA_2"/>
    <property type="match status" value="1"/>
</dbReference>